<dbReference type="EMBL" id="GL883010">
    <property type="protein sequence ID" value="EGG21506.1"/>
    <property type="molecule type" value="Genomic_DNA"/>
</dbReference>
<dbReference type="Proteomes" id="UP000007797">
    <property type="component" value="Unassembled WGS sequence"/>
</dbReference>
<evidence type="ECO:0000313" key="3">
    <source>
        <dbReference type="Proteomes" id="UP000007797"/>
    </source>
</evidence>
<name>F4PSH6_CACFS</name>
<keyword evidence="1" id="KW-0732">Signal</keyword>
<dbReference type="RefSeq" id="XP_004359356.1">
    <property type="nucleotide sequence ID" value="XM_004359299.1"/>
</dbReference>
<dbReference type="KEGG" id="dfa:DFA_01392"/>
<evidence type="ECO:0000256" key="1">
    <source>
        <dbReference type="SAM" id="SignalP"/>
    </source>
</evidence>
<feature type="chain" id="PRO_5003315656" evidence="1">
    <location>
        <begin position="30"/>
        <end position="60"/>
    </location>
</feature>
<keyword evidence="3" id="KW-1185">Reference proteome</keyword>
<gene>
    <name evidence="2" type="ORF">DFA_01392</name>
</gene>
<evidence type="ECO:0000313" key="2">
    <source>
        <dbReference type="EMBL" id="EGG21506.1"/>
    </source>
</evidence>
<organism evidence="2 3">
    <name type="scientific">Cavenderia fasciculata</name>
    <name type="common">Slime mold</name>
    <name type="synonym">Dictyostelium fasciculatum</name>
    <dbReference type="NCBI Taxonomy" id="261658"/>
    <lineage>
        <taxon>Eukaryota</taxon>
        <taxon>Amoebozoa</taxon>
        <taxon>Evosea</taxon>
        <taxon>Eumycetozoa</taxon>
        <taxon>Dictyostelia</taxon>
        <taxon>Acytosteliales</taxon>
        <taxon>Cavenderiaceae</taxon>
        <taxon>Cavenderia</taxon>
    </lineage>
</organism>
<dbReference type="AlphaFoldDB" id="F4PSH6"/>
<sequence length="60" mass="6456">MSNINSTVKQLLVAILLVLAIIHLPVCQSVIGVYCATPGQECIVAVSKWSAESQDDNDEQ</sequence>
<reference evidence="3" key="1">
    <citation type="journal article" date="2011" name="Genome Res.">
        <title>Phylogeny-wide analysis of social amoeba genomes highlights ancient origins for complex intercellular communication.</title>
        <authorList>
            <person name="Heidel A.J."/>
            <person name="Lawal H.M."/>
            <person name="Felder M."/>
            <person name="Schilde C."/>
            <person name="Helps N.R."/>
            <person name="Tunggal B."/>
            <person name="Rivero F."/>
            <person name="John U."/>
            <person name="Schleicher M."/>
            <person name="Eichinger L."/>
            <person name="Platzer M."/>
            <person name="Noegel A.A."/>
            <person name="Schaap P."/>
            <person name="Gloeckner G."/>
        </authorList>
    </citation>
    <scope>NUCLEOTIDE SEQUENCE [LARGE SCALE GENOMIC DNA]</scope>
    <source>
        <strain evidence="3">SH3</strain>
    </source>
</reference>
<accession>F4PSH6</accession>
<protein>
    <submittedName>
        <fullName evidence="2">Uncharacterized protein</fullName>
    </submittedName>
</protein>
<dbReference type="GeneID" id="14872995"/>
<feature type="signal peptide" evidence="1">
    <location>
        <begin position="1"/>
        <end position="29"/>
    </location>
</feature>
<proteinExistence type="predicted"/>